<evidence type="ECO:0000313" key="1">
    <source>
        <dbReference type="EMBL" id="QHU17276.1"/>
    </source>
</evidence>
<organism evidence="1">
    <name type="scientific">viral metagenome</name>
    <dbReference type="NCBI Taxonomy" id="1070528"/>
    <lineage>
        <taxon>unclassified sequences</taxon>
        <taxon>metagenomes</taxon>
        <taxon>organismal metagenomes</taxon>
    </lineage>
</organism>
<dbReference type="Gene3D" id="3.80.10.10">
    <property type="entry name" value="Ribonuclease Inhibitor"/>
    <property type="match status" value="1"/>
</dbReference>
<dbReference type="EMBL" id="MN740900">
    <property type="protein sequence ID" value="QHU17276.1"/>
    <property type="molecule type" value="Genomic_DNA"/>
</dbReference>
<reference evidence="1" key="1">
    <citation type="journal article" date="2020" name="Nature">
        <title>Giant virus diversity and host interactions through global metagenomics.</title>
        <authorList>
            <person name="Schulz F."/>
            <person name="Roux S."/>
            <person name="Paez-Espino D."/>
            <person name="Jungbluth S."/>
            <person name="Walsh D.A."/>
            <person name="Denef V.J."/>
            <person name="McMahon K.D."/>
            <person name="Konstantinidis K.T."/>
            <person name="Eloe-Fadrosh E.A."/>
            <person name="Kyrpides N.C."/>
            <person name="Woyke T."/>
        </authorList>
    </citation>
    <scope>NUCLEOTIDE SEQUENCE</scope>
    <source>
        <strain evidence="1">GVMAG-S-3300012000-57</strain>
    </source>
</reference>
<accession>A0A6C0KJC8</accession>
<sequence>MVNYTVTKVAGSFIQGNPVYSDEQGVYYILSTSTASVVGYISSTDGKSIVIPDNVNDGSTYTVTTILDSAFKNSKITGVTFSENLQSIGANAFYPADNLVDIVWGASNPVIGANAFNSYFKFSYKNASFAPSIESISISPSIRSQYGLNRTIFSVIGLPAELSFSRVTGKISSNGKVPVTGGTYTLNVTASSSIYGKVSTTVSITMKVVSELTPAQIQALTKEQIQAFTTVEIQTLTKEQIQAFTIEQIPAFTRQQIQAFN</sequence>
<proteinExistence type="predicted"/>
<name>A0A6C0KJC8_9ZZZZ</name>
<dbReference type="InterPro" id="IPR026906">
    <property type="entry name" value="LRR_5"/>
</dbReference>
<dbReference type="Pfam" id="PF13306">
    <property type="entry name" value="LRR_5"/>
    <property type="match status" value="1"/>
</dbReference>
<protein>
    <submittedName>
        <fullName evidence="1">Uncharacterized protein</fullName>
    </submittedName>
</protein>
<dbReference type="AlphaFoldDB" id="A0A6C0KJC8"/>
<dbReference type="Pfam" id="PF05345">
    <property type="entry name" value="He_PIG"/>
    <property type="match status" value="1"/>
</dbReference>
<dbReference type="InterPro" id="IPR032675">
    <property type="entry name" value="LRR_dom_sf"/>
</dbReference>